<evidence type="ECO:0000256" key="4">
    <source>
        <dbReference type="ARBA" id="ARBA00022490"/>
    </source>
</evidence>
<dbReference type="VEuPathDB" id="VectorBase:AEPI001371"/>
<comment type="function">
    <text evidence="6">Non-vital for development.</text>
</comment>
<dbReference type="Gene3D" id="3.90.830.10">
    <property type="entry name" value="Syntaxin Binding Protein 1, Chain A, domain 2"/>
    <property type="match status" value="1"/>
</dbReference>
<evidence type="ECO:0000313" key="9">
    <source>
        <dbReference type="Proteomes" id="UP000075885"/>
    </source>
</evidence>
<comment type="subcellular location">
    <subcellularLocation>
        <location evidence="2">Cytoplasm</location>
    </subcellularLocation>
    <subcellularLocation>
        <location evidence="1">Membrane</location>
        <topology evidence="1">Peripheral membrane protein</topology>
    </subcellularLocation>
</comment>
<dbReference type="Gene3D" id="3.40.50.1910">
    <property type="match status" value="1"/>
</dbReference>
<dbReference type="PANTHER" id="PTHR11679">
    <property type="entry name" value="VESICLE PROTEIN SORTING-ASSOCIATED"/>
    <property type="match status" value="1"/>
</dbReference>
<dbReference type="InterPro" id="IPR027482">
    <property type="entry name" value="Sec1-like_dom2"/>
</dbReference>
<keyword evidence="4" id="KW-0963">Cytoplasm</keyword>
<dbReference type="Proteomes" id="UP000075885">
    <property type="component" value="Unassembled WGS sequence"/>
</dbReference>
<dbReference type="GO" id="GO:0016020">
    <property type="term" value="C:membrane"/>
    <property type="evidence" value="ECO:0007669"/>
    <property type="project" value="UniProtKB-SubCell"/>
</dbReference>
<keyword evidence="5" id="KW-0472">Membrane</keyword>
<evidence type="ECO:0000256" key="3">
    <source>
        <dbReference type="ARBA" id="ARBA00009884"/>
    </source>
</evidence>
<name>A0A182P387_9DIPT</name>
<keyword evidence="9" id="KW-1185">Reference proteome</keyword>
<reference evidence="8" key="2">
    <citation type="submission" date="2020-05" db="UniProtKB">
        <authorList>
            <consortium name="EnsemblMetazoa"/>
        </authorList>
    </citation>
    <scope>IDENTIFICATION</scope>
    <source>
        <strain evidence="8">Epiroticus2</strain>
    </source>
</reference>
<organism evidence="8 9">
    <name type="scientific">Anopheles epiroticus</name>
    <dbReference type="NCBI Taxonomy" id="199890"/>
    <lineage>
        <taxon>Eukaryota</taxon>
        <taxon>Metazoa</taxon>
        <taxon>Ecdysozoa</taxon>
        <taxon>Arthropoda</taxon>
        <taxon>Hexapoda</taxon>
        <taxon>Insecta</taxon>
        <taxon>Pterygota</taxon>
        <taxon>Neoptera</taxon>
        <taxon>Endopterygota</taxon>
        <taxon>Diptera</taxon>
        <taxon>Nematocera</taxon>
        <taxon>Culicoidea</taxon>
        <taxon>Culicidae</taxon>
        <taxon>Anophelinae</taxon>
        <taxon>Anopheles</taxon>
    </lineage>
</organism>
<sequence length="1469" mass="166365">MQRQGFVKQIAGNYNLPEELVRCYRGNGTEPGPPHTLPFLLELIRKIERHNPTTLDIRLLSAELIHRLRVDGIEKVPGVAETDWVTPYSPRGIMVPKYALLRQLVSNVPGRIDFDAFMTPFEICNLHRMLSSSVEPYQRDDERATCPLTLMSSDGNAQAPWITQNKAQKSNTNRTTFARPLSRCPLERGTCHTVDHGTIAPGTVIMSIAAGLMPQSVRISEFVTDYRKKNPYENLETMDRADTRRQLEKLFASLESIDNVYAAGLAGDLAEVCLYQGPALGRDVVVGLAGSWNDTFLPRARYLAEQHAGRWEMTDAELLAGIDGFFLAQQTPQLYKRLRRLRLSQVLEMFYSGRGIPVMAIETIAKRRRVGLGQGRPRTLQKAELSEPREEFSAKAFGGTRFHAVFDGEVELEPAERQTVDVTRACERKDILQTIERDKLKQETYRFVELLQYTTGSVVVDERLMQSICNATVEKFVEQAHLLLDIVAECPAGIGRLTVQPNVDLTVVLDGSRDEYQSLQLVSYLVELIDVSSYASTISIVHGTTGEYMVNRTNSVAAAFEQLLRFQGSFPRQLSLSRSFASIVTTLAAQHDRERANFTVGANAPVVLVFSQTHRISNADFESARRMLRGSFEQFPDLYFAFVTNDGSTFRQLTNFTDTSHSRAADEHYHIIETGQTAIISFADQIAHIMRTIPQRLMAPNCHIADNRNLWRAVAVREEYEQYLTPGVELRYRLGQLFLRNSENVRVQFMNTDYGEFTVCEGRSHRIAPDYCQTTGPGMESLWFNHTRPCDGVLDHACRSLYYTVRLESSNVMCNEDDCRFPDQVRFVIRHEGIRCMNEGNDAIKQMLNLNQPITKAISAEPVWKLLIYDRVGQDIISPLISIRELREMGITLHIQLHSDRDSIPDVPAIYFCAATEENLGRIAQDFQNGLYDVYHLNFIAPISRQKLEDLAAAALQAGCVANIHKVYDQYLNFITLEEDMFVLKHQNSDALSYYAINRANTQDVEMENIMDSIVDSLFAVFVTLGTVPIIRCPKNSAAEMVARKLEKKLRENLWDARNNLFHMDATQTGAFSFQRPLLVLLDRTIDMATPLHHTWTYQALAHDVLELALNRVVVEEDQSADQQYGATGAKPKMKACDLDSRDRFWCTHKGSPFPTVAEAIQEELEQYRSSEEEIKKLKTTMGIDGESDVAFSMVNDNTAKLTNAVNSLPQLLEKKRLIDMHTKIATSILNYIKARRLDSFFELEEKIMSKQALDRALIEVLKDPEFGLPEDKMRLFIIYYICSNVPDGEFKRIEETLRECGCDLSPLPYIQRWKSIMKSTLTSANQYEGSGTKTVSMFSKLVSQGSSFVMEGVKNLVVKRHNLPVTKITEQLMECRSGNTEVDDYLYLDPKLLKGNDVVPKSRAPFQDAIVFVVGGGNYIEYQNLVDFIKSKQSTNSIRRIIYGASTLTNAKQFLKQLSLLGQEIAGV</sequence>
<dbReference type="FunFam" id="3.40.50.2060:FF:000002">
    <property type="entry name" value="sec1 family domain-containing protein 1"/>
    <property type="match status" value="1"/>
</dbReference>
<evidence type="ECO:0000256" key="2">
    <source>
        <dbReference type="ARBA" id="ARBA00004496"/>
    </source>
</evidence>
<evidence type="ECO:0000256" key="7">
    <source>
        <dbReference type="ARBA" id="ARBA00073989"/>
    </source>
</evidence>
<dbReference type="Gene3D" id="3.40.50.2060">
    <property type="match status" value="1"/>
</dbReference>
<evidence type="ECO:0000313" key="8">
    <source>
        <dbReference type="EnsemblMetazoa" id="AEPI001371-PA"/>
    </source>
</evidence>
<dbReference type="SUPFAM" id="SSF56815">
    <property type="entry name" value="Sec1/munc18-like (SM) proteins"/>
    <property type="match status" value="1"/>
</dbReference>
<dbReference type="FunFam" id="1.25.40.60:FF:000002">
    <property type="entry name" value="Sec1 family domain containing 1"/>
    <property type="match status" value="1"/>
</dbReference>
<dbReference type="STRING" id="199890.A0A182P387"/>
<accession>A0A182P387</accession>
<comment type="similarity">
    <text evidence="3">Belongs to the STXBP/unc-18/SEC1 family.</text>
</comment>
<dbReference type="EnsemblMetazoa" id="AEPI001371-RA">
    <property type="protein sequence ID" value="AEPI001371-PA"/>
    <property type="gene ID" value="AEPI001371"/>
</dbReference>
<evidence type="ECO:0000256" key="6">
    <source>
        <dbReference type="ARBA" id="ARBA00056448"/>
    </source>
</evidence>
<dbReference type="InterPro" id="IPR043127">
    <property type="entry name" value="Sec-1-like_dom3a"/>
</dbReference>
<proteinExistence type="inferred from homology"/>
<reference evidence="9" key="1">
    <citation type="submission" date="2013-03" db="EMBL/GenBank/DDBJ databases">
        <title>The Genome Sequence of Anopheles epiroticus epiroticus2.</title>
        <authorList>
            <consortium name="The Broad Institute Genomics Platform"/>
            <person name="Neafsey D.E."/>
            <person name="Howell P."/>
            <person name="Walker B."/>
            <person name="Young S.K."/>
            <person name="Zeng Q."/>
            <person name="Gargeya S."/>
            <person name="Fitzgerald M."/>
            <person name="Haas B."/>
            <person name="Abouelleil A."/>
            <person name="Allen A.W."/>
            <person name="Alvarado L."/>
            <person name="Arachchi H.M."/>
            <person name="Berlin A.M."/>
            <person name="Chapman S.B."/>
            <person name="Gainer-Dewar J."/>
            <person name="Goldberg J."/>
            <person name="Griggs A."/>
            <person name="Gujja S."/>
            <person name="Hansen M."/>
            <person name="Howarth C."/>
            <person name="Imamovic A."/>
            <person name="Ireland A."/>
            <person name="Larimer J."/>
            <person name="McCowan C."/>
            <person name="Murphy C."/>
            <person name="Pearson M."/>
            <person name="Poon T.W."/>
            <person name="Priest M."/>
            <person name="Roberts A."/>
            <person name="Saif S."/>
            <person name="Shea T."/>
            <person name="Sisk P."/>
            <person name="Sykes S."/>
            <person name="Wortman J."/>
            <person name="Nusbaum C."/>
            <person name="Birren B."/>
        </authorList>
    </citation>
    <scope>NUCLEOTIDE SEQUENCE [LARGE SCALE GENOMIC DNA]</scope>
    <source>
        <strain evidence="9">Epiroticus2</strain>
    </source>
</reference>
<dbReference type="InterPro" id="IPR043154">
    <property type="entry name" value="Sec-1-like_dom1"/>
</dbReference>
<protein>
    <recommendedName>
        <fullName evidence="7">Protein sly1 homolog</fullName>
    </recommendedName>
</protein>
<evidence type="ECO:0000256" key="5">
    <source>
        <dbReference type="ARBA" id="ARBA00023136"/>
    </source>
</evidence>
<dbReference type="InterPro" id="IPR001619">
    <property type="entry name" value="Sec1-like"/>
</dbReference>
<dbReference type="Gene3D" id="1.25.40.60">
    <property type="match status" value="1"/>
</dbReference>
<dbReference type="GO" id="GO:0005737">
    <property type="term" value="C:cytoplasm"/>
    <property type="evidence" value="ECO:0007669"/>
    <property type="project" value="UniProtKB-SubCell"/>
</dbReference>
<dbReference type="GO" id="GO:0016192">
    <property type="term" value="P:vesicle-mediated transport"/>
    <property type="evidence" value="ECO:0007669"/>
    <property type="project" value="InterPro"/>
</dbReference>
<dbReference type="Pfam" id="PF00995">
    <property type="entry name" value="Sec1"/>
    <property type="match status" value="1"/>
</dbReference>
<dbReference type="InterPro" id="IPR036045">
    <property type="entry name" value="Sec1-like_sf"/>
</dbReference>
<evidence type="ECO:0000256" key="1">
    <source>
        <dbReference type="ARBA" id="ARBA00004170"/>
    </source>
</evidence>